<dbReference type="Pfam" id="PF02780">
    <property type="entry name" value="Transketolase_C"/>
    <property type="match status" value="1"/>
</dbReference>
<dbReference type="Gene3D" id="3.40.50.920">
    <property type="match status" value="1"/>
</dbReference>
<dbReference type="Gene3D" id="3.40.50.970">
    <property type="match status" value="2"/>
</dbReference>
<dbReference type="InterPro" id="IPR033248">
    <property type="entry name" value="Transketolase_C"/>
</dbReference>
<dbReference type="InterPro" id="IPR005475">
    <property type="entry name" value="Transketolase-like_Pyr-bd"/>
</dbReference>
<dbReference type="InterPro" id="IPR029061">
    <property type="entry name" value="THDP-binding"/>
</dbReference>
<keyword evidence="5" id="KW-0786">Thiamine pyrophosphate</keyword>
<comment type="cofactor">
    <cofactor evidence="3">
        <name>thiamine diphosphate</name>
        <dbReference type="ChEBI" id="CHEBI:58937"/>
    </cofactor>
</comment>
<dbReference type="GO" id="GO:0005737">
    <property type="term" value="C:cytoplasm"/>
    <property type="evidence" value="ECO:0007669"/>
    <property type="project" value="UniProtKB-ARBA"/>
</dbReference>
<dbReference type="CDD" id="cd02012">
    <property type="entry name" value="TPP_TK"/>
    <property type="match status" value="1"/>
</dbReference>
<dbReference type="RefSeq" id="WP_082714289.1">
    <property type="nucleotide sequence ID" value="NZ_JARFNM010000001.1"/>
</dbReference>
<dbReference type="SUPFAM" id="SSF52922">
    <property type="entry name" value="TK C-terminal domain-like"/>
    <property type="match status" value="1"/>
</dbReference>
<gene>
    <name evidence="8" type="ORF">HMPREF1872_00478</name>
</gene>
<keyword evidence="9" id="KW-1185">Reference proteome</keyword>
<evidence type="ECO:0000256" key="1">
    <source>
        <dbReference type="ARBA" id="ARBA00001936"/>
    </source>
</evidence>
<evidence type="ECO:0000256" key="6">
    <source>
        <dbReference type="SAM" id="Coils"/>
    </source>
</evidence>
<comment type="cofactor">
    <cofactor evidence="1">
        <name>Mn(2+)</name>
        <dbReference type="ChEBI" id="CHEBI:29035"/>
    </cofactor>
</comment>
<dbReference type="PANTHER" id="PTHR43825">
    <property type="entry name" value="PYRUVATE DEHYDROGENASE E1 COMPONENT"/>
    <property type="match status" value="1"/>
</dbReference>
<comment type="caution">
    <text evidence="8">The sequence shown here is derived from an EMBL/GenBank/DDBJ whole genome shotgun (WGS) entry which is preliminary data.</text>
</comment>
<feature type="coiled-coil region" evidence="6">
    <location>
        <begin position="266"/>
        <end position="293"/>
    </location>
</feature>
<dbReference type="AlphaFoldDB" id="A0A133YFN7"/>
<dbReference type="InterPro" id="IPR005474">
    <property type="entry name" value="Transketolase_N"/>
</dbReference>
<comment type="cofactor">
    <cofactor evidence="2">
        <name>Mg(2+)</name>
        <dbReference type="ChEBI" id="CHEBI:18420"/>
    </cofactor>
</comment>
<dbReference type="SMART" id="SM00861">
    <property type="entry name" value="Transket_pyr"/>
    <property type="match status" value="1"/>
</dbReference>
<keyword evidence="6" id="KW-0175">Coiled coil</keyword>
<dbReference type="SUPFAM" id="SSF52518">
    <property type="entry name" value="Thiamin diphosphate-binding fold (THDP-binding)"/>
    <property type="match status" value="2"/>
</dbReference>
<reference evidence="9" key="1">
    <citation type="submission" date="2016-01" db="EMBL/GenBank/DDBJ databases">
        <authorList>
            <person name="Mitreva M."/>
            <person name="Pepin K.H."/>
            <person name="Mihindukulasuriya K.A."/>
            <person name="Fulton R."/>
            <person name="Fronick C."/>
            <person name="O'Laughlin M."/>
            <person name="Miner T."/>
            <person name="Herter B."/>
            <person name="Rosa B.A."/>
            <person name="Cordes M."/>
            <person name="Tomlinson C."/>
            <person name="Wollam A."/>
            <person name="Palsikar V.B."/>
            <person name="Mardis E.R."/>
            <person name="Wilson R.K."/>
        </authorList>
    </citation>
    <scope>NUCLEOTIDE SEQUENCE [LARGE SCALE GENOMIC DNA]</scope>
    <source>
        <strain evidence="9">KA00274</strain>
    </source>
</reference>
<evidence type="ECO:0000256" key="2">
    <source>
        <dbReference type="ARBA" id="ARBA00001946"/>
    </source>
</evidence>
<proteinExistence type="inferred from homology"/>
<evidence type="ECO:0000259" key="7">
    <source>
        <dbReference type="SMART" id="SM00861"/>
    </source>
</evidence>
<dbReference type="PATRIC" id="fig|1497955.3.peg.460"/>
<evidence type="ECO:0000313" key="8">
    <source>
        <dbReference type="EMBL" id="KXB42005.1"/>
    </source>
</evidence>
<protein>
    <submittedName>
        <fullName evidence="8">Transketolase protein</fullName>
    </submittedName>
</protein>
<feature type="domain" description="Transketolase-like pyrimidine-binding" evidence="7">
    <location>
        <begin position="346"/>
        <end position="512"/>
    </location>
</feature>
<evidence type="ECO:0000256" key="3">
    <source>
        <dbReference type="ARBA" id="ARBA00001964"/>
    </source>
</evidence>
<dbReference type="CDD" id="cd07033">
    <property type="entry name" value="TPP_PYR_DXS_TK_like"/>
    <property type="match status" value="1"/>
</dbReference>
<dbReference type="InterPro" id="IPR009014">
    <property type="entry name" value="Transketo_C/PFOR_II"/>
</dbReference>
<dbReference type="STRING" id="1497955.HMPREF1872_00478"/>
<evidence type="ECO:0000256" key="4">
    <source>
        <dbReference type="ARBA" id="ARBA00007131"/>
    </source>
</evidence>
<comment type="similarity">
    <text evidence="4">Belongs to the transketolase family.</text>
</comment>
<name>A0A133YFN7_9FIRM</name>
<dbReference type="FunFam" id="3.40.50.970:FF:000129">
    <property type="entry name" value="Transketolase"/>
    <property type="match status" value="1"/>
</dbReference>
<evidence type="ECO:0000313" key="9">
    <source>
        <dbReference type="Proteomes" id="UP000070080"/>
    </source>
</evidence>
<dbReference type="Pfam" id="PF02779">
    <property type="entry name" value="Transket_pyr"/>
    <property type="match status" value="1"/>
</dbReference>
<dbReference type="InterPro" id="IPR051157">
    <property type="entry name" value="PDH/Transketolase"/>
</dbReference>
<dbReference type="Proteomes" id="UP000070080">
    <property type="component" value="Unassembled WGS sequence"/>
</dbReference>
<dbReference type="Pfam" id="PF00456">
    <property type="entry name" value="Transketolase_N"/>
    <property type="match status" value="1"/>
</dbReference>
<accession>A0A133YFN7</accession>
<dbReference type="EMBL" id="LSCV01000008">
    <property type="protein sequence ID" value="KXB42005.1"/>
    <property type="molecule type" value="Genomic_DNA"/>
</dbReference>
<dbReference type="PANTHER" id="PTHR43825:SF1">
    <property type="entry name" value="TRANSKETOLASE-LIKE PYRIMIDINE-BINDING DOMAIN-CONTAINING PROTEIN"/>
    <property type="match status" value="1"/>
</dbReference>
<sequence length="654" mass="72227">MSTKKILELKELALQIRLALMDEIMYLGFGHLSGSLSIVDTLAVLYGEKMHVRYKEPDWSGRDYLVMSKGHAGPAVYATLALKGFFPRSWLHTLNQGGSNLPSHCDRTKTPGVDMTAGSLGQGICAAAGMALGLKRQGSQQKVYCVVGDGELDEGSCWEAIMFAAQHQLNNFYLLVDKNDKQLDGDTDEILCHHNFAEQFKSFDWQVQDVLDGNDVQAISENMQAAEETNKHGNTQPHCLVLHTIKGKGYAELEALKLNHHVQVKQDEAKQACVRLEAELANVQAELKKYADEKSEVSGVVPEKEANSAEFCQAYLAKIQDRMYVKPGKISGEPKFEVAYNGENHVQNKENFLHSLEELREVDDKIIYLDADLINSSGAYKFWQAHPENVVECGICEANMIGVAAGLSVVGYKPYCHTFGPFASRRCYDHAFISVAYAGNSVRIFGSDEGVCAAYNGGTHMPFEDLALYRAIPHATVLDISDGTLFKQVMKLTKDHPGLTYFRGTRKAFKRIYSDDSQFVIGKANVLKKGTDLTLIACGLMVGEAYQAALDLEKEGYSVGVIDMWTLKPLDVEAILTATKESKAIMTVENHNVIGGLGDAVAAYLAENSIACKFKKYGVNDEFGQVGTQDWLQKTYKLTSADLVAYAKEHMLTK</sequence>
<organism evidence="8 9">
    <name type="scientific">Amygdalobacter nucleatus</name>
    <dbReference type="NCBI Taxonomy" id="3029274"/>
    <lineage>
        <taxon>Bacteria</taxon>
        <taxon>Bacillati</taxon>
        <taxon>Bacillota</taxon>
        <taxon>Clostridia</taxon>
        <taxon>Eubacteriales</taxon>
        <taxon>Oscillospiraceae</taxon>
        <taxon>Amygdalobacter</taxon>
    </lineage>
</organism>
<evidence type="ECO:0000256" key="5">
    <source>
        <dbReference type="ARBA" id="ARBA00023052"/>
    </source>
</evidence>